<keyword evidence="2" id="KW-0067">ATP-binding</keyword>
<dbReference type="GO" id="GO:0004386">
    <property type="term" value="F:helicase activity"/>
    <property type="evidence" value="ECO:0007669"/>
    <property type="project" value="UniProtKB-KW"/>
</dbReference>
<dbReference type="InterPro" id="IPR014001">
    <property type="entry name" value="Helicase_ATP-bd"/>
</dbReference>
<dbReference type="SMART" id="SM00487">
    <property type="entry name" value="DEXDc"/>
    <property type="match status" value="1"/>
</dbReference>
<dbReference type="PROSITE" id="PS51194">
    <property type="entry name" value="HELICASE_CTER"/>
    <property type="match status" value="1"/>
</dbReference>
<comment type="caution">
    <text evidence="5">The sequence shown here is derived from an EMBL/GenBank/DDBJ whole genome shotgun (WGS) entry which is preliminary data.</text>
</comment>
<keyword evidence="1" id="KW-0547">Nucleotide-binding</keyword>
<evidence type="ECO:0000259" key="3">
    <source>
        <dbReference type="PROSITE" id="PS51192"/>
    </source>
</evidence>
<dbReference type="PANTHER" id="PTHR47962:SF5">
    <property type="entry name" value="ATP-DEPENDENT HELICASE LHR-RELATED"/>
    <property type="match status" value="1"/>
</dbReference>
<dbReference type="Pfam" id="PF00271">
    <property type="entry name" value="Helicase_C"/>
    <property type="match status" value="1"/>
</dbReference>
<organism evidence="5">
    <name type="scientific">candidate division WOR-3 bacterium</name>
    <dbReference type="NCBI Taxonomy" id="2052148"/>
    <lineage>
        <taxon>Bacteria</taxon>
        <taxon>Bacteria division WOR-3</taxon>
    </lineage>
</organism>
<reference evidence="5" key="1">
    <citation type="journal article" date="2020" name="mSystems">
        <title>Genome- and Community-Level Interaction Insights into Carbon Utilization and Element Cycling Functions of Hydrothermarchaeota in Hydrothermal Sediment.</title>
        <authorList>
            <person name="Zhou Z."/>
            <person name="Liu Y."/>
            <person name="Xu W."/>
            <person name="Pan J."/>
            <person name="Luo Z.H."/>
            <person name="Li M."/>
        </authorList>
    </citation>
    <scope>NUCLEOTIDE SEQUENCE [LARGE SCALE GENOMIC DNA]</scope>
    <source>
        <strain evidence="5">SpSt-774</strain>
    </source>
</reference>
<dbReference type="InterPro" id="IPR052511">
    <property type="entry name" value="ATP-dep_Helicase"/>
</dbReference>
<evidence type="ECO:0000313" key="5">
    <source>
        <dbReference type="EMBL" id="HGV97301.1"/>
    </source>
</evidence>
<dbReference type="Gene3D" id="3.40.50.300">
    <property type="entry name" value="P-loop containing nucleotide triphosphate hydrolases"/>
    <property type="match status" value="2"/>
</dbReference>
<dbReference type="InterPro" id="IPR011545">
    <property type="entry name" value="DEAD/DEAH_box_helicase_dom"/>
</dbReference>
<proteinExistence type="predicted"/>
<accession>A0A7C4TH24</accession>
<dbReference type="SMART" id="SM00490">
    <property type="entry name" value="HELICc"/>
    <property type="match status" value="1"/>
</dbReference>
<dbReference type="PANTHER" id="PTHR47962">
    <property type="entry name" value="ATP-DEPENDENT HELICASE LHR-RELATED-RELATED"/>
    <property type="match status" value="1"/>
</dbReference>
<dbReference type="InterPro" id="IPR001650">
    <property type="entry name" value="Helicase_C-like"/>
</dbReference>
<feature type="domain" description="Helicase C-terminal" evidence="4">
    <location>
        <begin position="230"/>
        <end position="374"/>
    </location>
</feature>
<name>A0A7C4TH24_UNCW3</name>
<keyword evidence="5" id="KW-0378">Hydrolase</keyword>
<gene>
    <name evidence="5" type="ORF">ENV60_03265</name>
</gene>
<dbReference type="PROSITE" id="PS51192">
    <property type="entry name" value="HELICASE_ATP_BIND_1"/>
    <property type="match status" value="1"/>
</dbReference>
<evidence type="ECO:0000256" key="2">
    <source>
        <dbReference type="ARBA" id="ARBA00022840"/>
    </source>
</evidence>
<dbReference type="GO" id="GO:0005524">
    <property type="term" value="F:ATP binding"/>
    <property type="evidence" value="ECO:0007669"/>
    <property type="project" value="UniProtKB-KW"/>
</dbReference>
<protein>
    <submittedName>
        <fullName evidence="5">DEAD/DEAH box helicase</fullName>
    </submittedName>
</protein>
<dbReference type="EMBL" id="DTGZ01000060">
    <property type="protein sequence ID" value="HGV97301.1"/>
    <property type="molecule type" value="Genomic_DNA"/>
</dbReference>
<dbReference type="Pfam" id="PF00270">
    <property type="entry name" value="DEAD"/>
    <property type="match status" value="1"/>
</dbReference>
<evidence type="ECO:0000256" key="1">
    <source>
        <dbReference type="ARBA" id="ARBA00022741"/>
    </source>
</evidence>
<dbReference type="GO" id="GO:0016887">
    <property type="term" value="F:ATP hydrolysis activity"/>
    <property type="evidence" value="ECO:0007669"/>
    <property type="project" value="TreeGrafter"/>
</dbReference>
<dbReference type="GO" id="GO:0003677">
    <property type="term" value="F:DNA binding"/>
    <property type="evidence" value="ECO:0007669"/>
    <property type="project" value="TreeGrafter"/>
</dbReference>
<dbReference type="AlphaFoldDB" id="A0A7C4TH24"/>
<evidence type="ECO:0000259" key="4">
    <source>
        <dbReference type="PROSITE" id="PS51194"/>
    </source>
</evidence>
<dbReference type="SUPFAM" id="SSF52540">
    <property type="entry name" value="P-loop containing nucleoside triphosphate hydrolases"/>
    <property type="match status" value="1"/>
</dbReference>
<dbReference type="InterPro" id="IPR027417">
    <property type="entry name" value="P-loop_NTPase"/>
</dbReference>
<feature type="domain" description="Helicase ATP-binding" evidence="3">
    <location>
        <begin position="32"/>
        <end position="206"/>
    </location>
</feature>
<sequence>MDSQEIKSHLARTWRPFFGRFGRFLPIQELAIPHILNGENIVVISPAATGKTEAVVAPILEKTLNEDHNGLMVLYITPTRALVNDLYRRLEEPVQSLNLTIGRKTGDRPKIDPKKIPNVLLTTPESFDSLLSRLPRMFLTLKFVILDEIHLLDNTPRGDQLRILLIRLRKILQKENRQIQYCALSATIDDINLGERYFPDPRVCILKSNREIEYLLIPEKNFVNEVLNIFIEQRIKKALVFFNARSLAESFSQKFSRPPFENRVLVHHASLPRARREETERAMNQLDRAILLATSTLELGIDIGDVDGIVLFRPPYNISSLLQRIGRGNRRTSRLYAIGVYLNNWEKVLFETFFECARQGLLYEKRYQPSLSVIPQQIYSYLYQRRRIGTTLNNLFQVFSPLYPSEKIKLVFGKLLSEGIIKETKSGIYHLTDKLENKITYGKIHSNISEKSFGEYDVYDINQGSLIGRIYYLLDRFILGGRCWEKVKVLEKEKKVYARFIGEGPEFSKVFEGKGAGNYNYLLSVVLKKQFFPDLKELEFPFFYDGKKTYIFHLFGLLYGFIIAESLYEEGIDAGDIEGKVLVLNNFQMPDDKFPIPKEDSIKRVLKENIVKLEDALGSGAFFYDLPVELQIEDHFLNLNIPDFLEFLFQIKLVELKVEELKGVISALG</sequence>
<keyword evidence="5" id="KW-0347">Helicase</keyword>